<dbReference type="AlphaFoldDB" id="A0A8C5QCH9"/>
<sequence length="473" mass="53866">MPQIERNGSDRHPLEATAIGYLQHGRLKHNMFSVLWSDRNEILIYRTFEDFKKLNRDLRKKFPLESGLFRKSENVMPKLKDVPIFRRNRQTNRFIERLRLLGNYCTELLKSDQKISQCEVVRTFFTPKNDDLNPTFPENSSVIMPSELRKPKAEIPKLNPEPPASGPLFSQQYVCIEDYESKDTKNRPFAVKRNEQVGVLVKESSGWWLVENEEKRVAWFPAPYLKNPEKDEDANSATDSDYDGILYYASKGYEAMSADELTIVIGVLVEVVEKSNNGWWLVRYNGRTGFVPAMYLKPYSTYQQLQTMISHGNLTAPSTLFKASSTLALNTTMEDWRSKDDYAVQASVGKGRTDAMKLNRKKSRSLYGLPSNMQSELAASLTQFGDLKAKPMKRSNLMNIKPTTSNVEQEDCNYASSNQEATGVINKELHTTTKEVPASGLQASPPQVPQRPKTHEILHKCTTVTKKALQTSS</sequence>
<dbReference type="InterPro" id="IPR035758">
    <property type="entry name" value="NoxO1_SH3_2"/>
</dbReference>
<dbReference type="GO" id="GO:0005737">
    <property type="term" value="C:cytoplasm"/>
    <property type="evidence" value="ECO:0007669"/>
    <property type="project" value="TreeGrafter"/>
</dbReference>
<dbReference type="FunFam" id="2.30.30.40:FF:000219">
    <property type="entry name" value="NADPH oxidase organizer 1"/>
    <property type="match status" value="1"/>
</dbReference>
<reference evidence="5" key="2">
    <citation type="submission" date="2025-09" db="UniProtKB">
        <authorList>
            <consortium name="Ensembl"/>
        </authorList>
    </citation>
    <scope>IDENTIFICATION</scope>
</reference>
<name>A0A8C5QCH9_9ANUR</name>
<organism evidence="5 6">
    <name type="scientific">Leptobrachium leishanense</name>
    <name type="common">Leishan spiny toad</name>
    <dbReference type="NCBI Taxonomy" id="445787"/>
    <lineage>
        <taxon>Eukaryota</taxon>
        <taxon>Metazoa</taxon>
        <taxon>Chordata</taxon>
        <taxon>Craniata</taxon>
        <taxon>Vertebrata</taxon>
        <taxon>Euteleostomi</taxon>
        <taxon>Amphibia</taxon>
        <taxon>Batrachia</taxon>
        <taxon>Anura</taxon>
        <taxon>Pelobatoidea</taxon>
        <taxon>Megophryidae</taxon>
        <taxon>Leptobrachium</taxon>
    </lineage>
</organism>
<dbReference type="Gene3D" id="3.30.1520.10">
    <property type="entry name" value="Phox-like domain"/>
    <property type="match status" value="1"/>
</dbReference>
<protein>
    <recommendedName>
        <fullName evidence="7">NADPH oxidase organizer 1</fullName>
    </recommendedName>
</protein>
<dbReference type="PANTHER" id="PTHR15706:SF25">
    <property type="entry name" value="NADPH OXIDASE ORGANIZER 1"/>
    <property type="match status" value="1"/>
</dbReference>
<dbReference type="FunFam" id="3.30.1520.10:FF:000040">
    <property type="entry name" value="NADPH oxidase organizer 1"/>
    <property type="match status" value="1"/>
</dbReference>
<dbReference type="PANTHER" id="PTHR15706">
    <property type="entry name" value="SH3 MULTIPLE DOMAIN"/>
    <property type="match status" value="1"/>
</dbReference>
<dbReference type="GeneTree" id="ENSGT00940000158812"/>
<feature type="domain" description="PX" evidence="4">
    <location>
        <begin position="1"/>
        <end position="132"/>
    </location>
</feature>
<dbReference type="CDD" id="cd12024">
    <property type="entry name" value="SH3_NoxO1_2"/>
    <property type="match status" value="1"/>
</dbReference>
<dbReference type="InterPro" id="IPR001452">
    <property type="entry name" value="SH3_domain"/>
</dbReference>
<keyword evidence="6" id="KW-1185">Reference proteome</keyword>
<feature type="domain" description="SH3" evidence="3">
    <location>
        <begin position="242"/>
        <end position="301"/>
    </location>
</feature>
<dbReference type="InterPro" id="IPR051228">
    <property type="entry name" value="NADPH_Oxidase/PX-Domain"/>
</dbReference>
<evidence type="ECO:0008006" key="7">
    <source>
        <dbReference type="Google" id="ProtNLM"/>
    </source>
</evidence>
<dbReference type="InterPro" id="IPR036871">
    <property type="entry name" value="PX_dom_sf"/>
</dbReference>
<accession>A0A8C5QCH9</accession>
<keyword evidence="1 2" id="KW-0728">SH3 domain</keyword>
<dbReference type="SMART" id="SM00312">
    <property type="entry name" value="PX"/>
    <property type="match status" value="1"/>
</dbReference>
<dbReference type="PROSITE" id="PS50002">
    <property type="entry name" value="SH3"/>
    <property type="match status" value="2"/>
</dbReference>
<evidence type="ECO:0000259" key="4">
    <source>
        <dbReference type="PROSITE" id="PS50195"/>
    </source>
</evidence>
<dbReference type="OrthoDB" id="10255964at2759"/>
<evidence type="ECO:0000313" key="5">
    <source>
        <dbReference type="Ensembl" id="ENSLLEP00000035735.1"/>
    </source>
</evidence>
<dbReference type="Pfam" id="PF14604">
    <property type="entry name" value="SH3_9"/>
    <property type="match status" value="1"/>
</dbReference>
<dbReference type="PROSITE" id="PS50195">
    <property type="entry name" value="PX"/>
    <property type="match status" value="1"/>
</dbReference>
<dbReference type="Pfam" id="PF00787">
    <property type="entry name" value="PX"/>
    <property type="match status" value="1"/>
</dbReference>
<reference evidence="5" key="1">
    <citation type="submission" date="2025-08" db="UniProtKB">
        <authorList>
            <consortium name="Ensembl"/>
        </authorList>
    </citation>
    <scope>IDENTIFICATION</scope>
</reference>
<dbReference type="Gene3D" id="2.30.30.40">
    <property type="entry name" value="SH3 Domains"/>
    <property type="match status" value="2"/>
</dbReference>
<dbReference type="GO" id="GO:0042554">
    <property type="term" value="P:superoxide anion generation"/>
    <property type="evidence" value="ECO:0007669"/>
    <property type="project" value="TreeGrafter"/>
</dbReference>
<feature type="domain" description="SH3" evidence="3">
    <location>
        <begin position="168"/>
        <end position="230"/>
    </location>
</feature>
<dbReference type="GO" id="GO:0035091">
    <property type="term" value="F:phosphatidylinositol binding"/>
    <property type="evidence" value="ECO:0007669"/>
    <property type="project" value="InterPro"/>
</dbReference>
<dbReference type="Ensembl" id="ENSLLET00000037095.1">
    <property type="protein sequence ID" value="ENSLLEP00000035735.1"/>
    <property type="gene ID" value="ENSLLEG00000022617.1"/>
</dbReference>
<dbReference type="GO" id="GO:0016176">
    <property type="term" value="F:superoxide-generating NADPH oxidase activator activity"/>
    <property type="evidence" value="ECO:0007669"/>
    <property type="project" value="TreeGrafter"/>
</dbReference>
<dbReference type="Pfam" id="PF07653">
    <property type="entry name" value="SH3_2"/>
    <property type="match status" value="1"/>
</dbReference>
<dbReference type="InterPro" id="IPR001683">
    <property type="entry name" value="PX_dom"/>
</dbReference>
<dbReference type="SUPFAM" id="SSF64268">
    <property type="entry name" value="PX domain"/>
    <property type="match status" value="1"/>
</dbReference>
<evidence type="ECO:0000256" key="2">
    <source>
        <dbReference type="PROSITE-ProRule" id="PRU00192"/>
    </source>
</evidence>
<evidence type="ECO:0000256" key="1">
    <source>
        <dbReference type="ARBA" id="ARBA00022443"/>
    </source>
</evidence>
<evidence type="ECO:0000313" key="6">
    <source>
        <dbReference type="Proteomes" id="UP000694569"/>
    </source>
</evidence>
<proteinExistence type="predicted"/>
<dbReference type="SUPFAM" id="SSF50044">
    <property type="entry name" value="SH3-domain"/>
    <property type="match status" value="2"/>
</dbReference>
<dbReference type="InterPro" id="IPR036028">
    <property type="entry name" value="SH3-like_dom_sf"/>
</dbReference>
<dbReference type="SMART" id="SM00326">
    <property type="entry name" value="SH3"/>
    <property type="match status" value="2"/>
</dbReference>
<evidence type="ECO:0000259" key="3">
    <source>
        <dbReference type="PROSITE" id="PS50002"/>
    </source>
</evidence>
<dbReference type="Proteomes" id="UP000694569">
    <property type="component" value="Unplaced"/>
</dbReference>